<evidence type="ECO:0000256" key="6">
    <source>
        <dbReference type="ARBA" id="ARBA00038076"/>
    </source>
</evidence>
<feature type="transmembrane region" description="Helical" evidence="8">
    <location>
        <begin position="968"/>
        <end position="993"/>
    </location>
</feature>
<feature type="transmembrane region" description="Helical" evidence="8">
    <location>
        <begin position="20"/>
        <end position="39"/>
    </location>
</feature>
<feature type="transmembrane region" description="Helical" evidence="8">
    <location>
        <begin position="928"/>
        <end position="948"/>
    </location>
</feature>
<dbReference type="Gene3D" id="2.60.40.10">
    <property type="entry name" value="Immunoglobulins"/>
    <property type="match status" value="1"/>
</dbReference>
<evidence type="ECO:0000256" key="2">
    <source>
        <dbReference type="ARBA" id="ARBA00022475"/>
    </source>
</evidence>
<feature type="transmembrane region" description="Helical" evidence="8">
    <location>
        <begin position="313"/>
        <end position="333"/>
    </location>
</feature>
<dbReference type="Pfam" id="PF02687">
    <property type="entry name" value="FtsX"/>
    <property type="match status" value="2"/>
</dbReference>
<feature type="domain" description="ABC3 transporter permease C-terminal" evidence="9">
    <location>
        <begin position="877"/>
        <end position="992"/>
    </location>
</feature>
<keyword evidence="2" id="KW-1003">Cell membrane</keyword>
<comment type="similarity">
    <text evidence="6">Belongs to the ABC-4 integral membrane protein family.</text>
</comment>
<dbReference type="InterPro" id="IPR003838">
    <property type="entry name" value="ABC3_permease_C"/>
</dbReference>
<evidence type="ECO:0000256" key="7">
    <source>
        <dbReference type="SAM" id="MobiDB-lite"/>
    </source>
</evidence>
<evidence type="ECO:0000259" key="10">
    <source>
        <dbReference type="Pfam" id="PF12704"/>
    </source>
</evidence>
<dbReference type="Pfam" id="PF12704">
    <property type="entry name" value="MacB_PCD"/>
    <property type="match status" value="1"/>
</dbReference>
<feature type="domain" description="MacB-like periplasmic core" evidence="10">
    <location>
        <begin position="425"/>
        <end position="544"/>
    </location>
</feature>
<dbReference type="Proteomes" id="UP000186914">
    <property type="component" value="Unassembled WGS sequence"/>
</dbReference>
<dbReference type="PANTHER" id="PTHR30572">
    <property type="entry name" value="MEMBRANE COMPONENT OF TRANSPORTER-RELATED"/>
    <property type="match status" value="1"/>
</dbReference>
<evidence type="ECO:0000256" key="4">
    <source>
        <dbReference type="ARBA" id="ARBA00022989"/>
    </source>
</evidence>
<dbReference type="EMBL" id="FTNO01000004">
    <property type="protein sequence ID" value="SIR76851.1"/>
    <property type="molecule type" value="Genomic_DNA"/>
</dbReference>
<evidence type="ECO:0000313" key="12">
    <source>
        <dbReference type="Proteomes" id="UP000186914"/>
    </source>
</evidence>
<dbReference type="InterPro" id="IPR025857">
    <property type="entry name" value="MacB_PCD"/>
</dbReference>
<dbReference type="GO" id="GO:0022857">
    <property type="term" value="F:transmembrane transporter activity"/>
    <property type="evidence" value="ECO:0007669"/>
    <property type="project" value="TreeGrafter"/>
</dbReference>
<sequence length="1035" mass="110629">MGYRWTLCTQWSRRDRLTIVVIAVAIAFLVGTTLLLVTASNQTTARSSEYTNSMDATYYTSYSDAATSAGNDDILLPAATVKQNGTTQYVIGIPKKTPRVLENLSVSWRTARIPPAPSNASLKGPVATQAHQKFKGANSTQTLSVSPYSSSDSIFPQTWYIGDPSTVRSLGVTGGYIIETSPDESDSSTRSLDVGTVSPSVYQYFTVGMEEVLYLLGFATIGGSILTLIIVYNITRMSVRDRLQAIEVIRSTGGNPRQIYTIFGVRAGLLTATGIALGYALGVILTRVVINIAISVGLPISLDPTVTPQVLKIILPSLFLLFLVGIGAGILAVRPAIITPPARLQQAFNSIADREIGNGLKSDVVEFADTTILEWRAFLPATTVLTIFVLIIILVGALVGTLAPLAATEGGTVTEPNAEYPMASRIDTGYADLLRNQGVTASPEILIAQVRNGQPYLARGANYSSFAAVSNATLTAGRTPNTKHEAVIGRDLAQTLNINLGERITLGGATSPAFTHVTVVGTFKAKGIQDDQLIVPLASAHDLSTKPGIVHFIRTDGTGTQLTDSTQTRANKIAISGVSAPSSTVAGQPLSVNISVQNLGQTRQTREVIASIGNTTRSRTVTLDQNEQRDVTINLTVQNLGNHTLRVGTYSQQVTVYRRAPFAIPPLPETAPPNAKMMIPVQTVNGDNVSAATVQIDNHTNQTTQNGLAMVRMPDQEGVYNLTIQKGDRVNTSQIRVTADAVPQPIATVDVSPKTAGVFTQPTASVTLVNPWDRTITREIAFVTPAKTITQTITLEPFGMAEQSMEFGDTTEKTMPGKYPVQVVSNGEQLSSVTYTVHGDDRLFSTLSHDTQYSRGSGLGQAIKGVFGNFDLLLLTMAVLAGMTAIGGTTATFAQAVHARRRTVGVYRATGATRWQVLRPLLADVFRISIPAISIALIAGLTTVRVLSHFGLFTIFGFRLSTQIPLSTIALAVGSALVLMCLSAIIAAVPYLYAPPAVVQKGNDSKTQTRIGENKKMTSESRYNSVRHPPKYGDD</sequence>
<feature type="domain" description="ABC3 transporter permease C-terminal" evidence="9">
    <location>
        <begin position="219"/>
        <end position="336"/>
    </location>
</feature>
<dbReference type="InterPro" id="IPR013783">
    <property type="entry name" value="Ig-like_fold"/>
</dbReference>
<reference evidence="12" key="1">
    <citation type="submission" date="2017-01" db="EMBL/GenBank/DDBJ databases">
        <authorList>
            <person name="Varghese N."/>
            <person name="Submissions S."/>
        </authorList>
    </citation>
    <scope>NUCLEOTIDE SEQUENCE [LARGE SCALE GENOMIC DNA]</scope>
    <source>
        <strain evidence="12">CGMCC 1.7737</strain>
    </source>
</reference>
<dbReference type="GO" id="GO:0005886">
    <property type="term" value="C:plasma membrane"/>
    <property type="evidence" value="ECO:0007669"/>
    <property type="project" value="UniProtKB-SubCell"/>
</dbReference>
<feature type="transmembrane region" description="Helical" evidence="8">
    <location>
        <begin position="872"/>
        <end position="894"/>
    </location>
</feature>
<feature type="transmembrane region" description="Helical" evidence="8">
    <location>
        <begin position="384"/>
        <end position="407"/>
    </location>
</feature>
<keyword evidence="3 8" id="KW-0812">Transmembrane</keyword>
<evidence type="ECO:0000259" key="9">
    <source>
        <dbReference type="Pfam" id="PF02687"/>
    </source>
</evidence>
<keyword evidence="4 8" id="KW-1133">Transmembrane helix</keyword>
<organism evidence="11 12">
    <name type="scientific">Haladaptatus litoreus</name>
    <dbReference type="NCBI Taxonomy" id="553468"/>
    <lineage>
        <taxon>Archaea</taxon>
        <taxon>Methanobacteriati</taxon>
        <taxon>Methanobacteriota</taxon>
        <taxon>Stenosarchaea group</taxon>
        <taxon>Halobacteria</taxon>
        <taxon>Halobacteriales</taxon>
        <taxon>Haladaptataceae</taxon>
        <taxon>Haladaptatus</taxon>
    </lineage>
</organism>
<proteinExistence type="inferred from homology"/>
<feature type="transmembrane region" description="Helical" evidence="8">
    <location>
        <begin position="267"/>
        <end position="293"/>
    </location>
</feature>
<evidence type="ECO:0000256" key="8">
    <source>
        <dbReference type="SAM" id="Phobius"/>
    </source>
</evidence>
<evidence type="ECO:0000256" key="1">
    <source>
        <dbReference type="ARBA" id="ARBA00004651"/>
    </source>
</evidence>
<keyword evidence="12" id="KW-1185">Reference proteome</keyword>
<accession>A0A1N7DM46</accession>
<evidence type="ECO:0000313" key="11">
    <source>
        <dbReference type="EMBL" id="SIR76851.1"/>
    </source>
</evidence>
<dbReference type="AlphaFoldDB" id="A0A1N7DM46"/>
<evidence type="ECO:0000256" key="3">
    <source>
        <dbReference type="ARBA" id="ARBA00022692"/>
    </source>
</evidence>
<keyword evidence="5 8" id="KW-0472">Membrane</keyword>
<comment type="subcellular location">
    <subcellularLocation>
        <location evidence="1">Cell membrane</location>
        <topology evidence="1">Multi-pass membrane protein</topology>
    </subcellularLocation>
</comment>
<protein>
    <submittedName>
        <fullName evidence="11">FtsX-like permease family protein</fullName>
    </submittedName>
</protein>
<evidence type="ECO:0000256" key="5">
    <source>
        <dbReference type="ARBA" id="ARBA00023136"/>
    </source>
</evidence>
<name>A0A1N7DM46_9EURY</name>
<gene>
    <name evidence="11" type="ORF">SAMN05421858_3742</name>
</gene>
<dbReference type="InterPro" id="IPR050250">
    <property type="entry name" value="Macrolide_Exporter_MacB"/>
</dbReference>
<feature type="region of interest" description="Disordered" evidence="7">
    <location>
        <begin position="1002"/>
        <end position="1035"/>
    </location>
</feature>
<dbReference type="PANTHER" id="PTHR30572:SF4">
    <property type="entry name" value="ABC TRANSPORTER PERMEASE YTRF"/>
    <property type="match status" value="1"/>
</dbReference>
<feature type="transmembrane region" description="Helical" evidence="8">
    <location>
        <begin position="212"/>
        <end position="234"/>
    </location>
</feature>